<dbReference type="GeneID" id="29119859"/>
<dbReference type="STRING" id="5599.A0A177DQF8"/>
<reference evidence="2 3" key="1">
    <citation type="submission" date="2016-05" db="EMBL/GenBank/DDBJ databases">
        <title>Comparative analysis of secretome profiles of manganese(II)-oxidizing ascomycete fungi.</title>
        <authorList>
            <consortium name="DOE Joint Genome Institute"/>
            <person name="Zeiner C.A."/>
            <person name="Purvine S.O."/>
            <person name="Zink E.M."/>
            <person name="Wu S."/>
            <person name="Pasa-Tolic L."/>
            <person name="Chaput D.L."/>
            <person name="Haridas S."/>
            <person name="Grigoriev I.V."/>
            <person name="Santelli C.M."/>
            <person name="Hansel C.M."/>
        </authorList>
    </citation>
    <scope>NUCLEOTIDE SEQUENCE [LARGE SCALE GENOMIC DNA]</scope>
    <source>
        <strain evidence="2 3">SRC1lrK2f</strain>
    </source>
</reference>
<accession>A0A177DQF8</accession>
<keyword evidence="3" id="KW-1185">Reference proteome</keyword>
<dbReference type="PANTHER" id="PTHR12461:SF105">
    <property type="entry name" value="HYPOXIA-INDUCIBLE FACTOR 1-ALPHA INHIBITOR"/>
    <property type="match status" value="1"/>
</dbReference>
<dbReference type="VEuPathDB" id="FungiDB:CC77DRAFT_932532"/>
<sequence>MPKPGPLLPRHWIRRRDLMPVRNTRFRVLQNEQYLDKKKQLSITNFKSDYPAVFKKAFLDIPAIEKWFQKLSERPEELNTAYLEQYGNAIVPLELTRVSTNGSARNQTFERFEAPLSLLLQHMSAAETQDTSLYLAQHSLADLPAPLQEDLPTPSLFLPHLKARGDIYASSLWMGRPPTRTPLHRDPNPNIFVQLAGKKTIRLMKPEVGRGVYEIVRQKVHGAGGDANMRGEEMMQGGEMEGLEDAVWNDDPEVKMADATGVETTLRSGDALYIPHGWWHAVRGIGRGANASVNWWFR</sequence>
<gene>
    <name evidence="2" type="ORF">CC77DRAFT_932532</name>
</gene>
<dbReference type="KEGG" id="aalt:CC77DRAFT_932532"/>
<protein>
    <submittedName>
        <fullName evidence="2">Clavaminate synthase-like protein</fullName>
    </submittedName>
</protein>
<proteinExistence type="predicted"/>
<dbReference type="InterPro" id="IPR041667">
    <property type="entry name" value="Cupin_8"/>
</dbReference>
<feature type="domain" description="JmjC" evidence="1">
    <location>
        <begin position="132"/>
        <end position="298"/>
    </location>
</feature>
<evidence type="ECO:0000313" key="3">
    <source>
        <dbReference type="Proteomes" id="UP000077248"/>
    </source>
</evidence>
<dbReference type="InterPro" id="IPR003347">
    <property type="entry name" value="JmjC_dom"/>
</dbReference>
<dbReference type="RefSeq" id="XP_018387454.1">
    <property type="nucleotide sequence ID" value="XM_018534265.1"/>
</dbReference>
<dbReference type="SMART" id="SM00558">
    <property type="entry name" value="JmjC"/>
    <property type="match status" value="1"/>
</dbReference>
<organism evidence="2 3">
    <name type="scientific">Alternaria alternata</name>
    <name type="common">Alternaria rot fungus</name>
    <name type="synonym">Torula alternata</name>
    <dbReference type="NCBI Taxonomy" id="5599"/>
    <lineage>
        <taxon>Eukaryota</taxon>
        <taxon>Fungi</taxon>
        <taxon>Dikarya</taxon>
        <taxon>Ascomycota</taxon>
        <taxon>Pezizomycotina</taxon>
        <taxon>Dothideomycetes</taxon>
        <taxon>Pleosporomycetidae</taxon>
        <taxon>Pleosporales</taxon>
        <taxon>Pleosporineae</taxon>
        <taxon>Pleosporaceae</taxon>
        <taxon>Alternaria</taxon>
        <taxon>Alternaria sect. Alternaria</taxon>
        <taxon>Alternaria alternata complex</taxon>
    </lineage>
</organism>
<dbReference type="AlphaFoldDB" id="A0A177DQF8"/>
<evidence type="ECO:0000259" key="1">
    <source>
        <dbReference type="PROSITE" id="PS51184"/>
    </source>
</evidence>
<evidence type="ECO:0000313" key="2">
    <source>
        <dbReference type="EMBL" id="OAG22033.1"/>
    </source>
</evidence>
<dbReference type="Pfam" id="PF13621">
    <property type="entry name" value="Cupin_8"/>
    <property type="match status" value="1"/>
</dbReference>
<name>A0A177DQF8_ALTAL</name>
<dbReference type="PROSITE" id="PS51184">
    <property type="entry name" value="JMJC"/>
    <property type="match status" value="1"/>
</dbReference>
<dbReference type="SUPFAM" id="SSF51197">
    <property type="entry name" value="Clavaminate synthase-like"/>
    <property type="match status" value="1"/>
</dbReference>
<dbReference type="EMBL" id="KV441475">
    <property type="protein sequence ID" value="OAG22033.1"/>
    <property type="molecule type" value="Genomic_DNA"/>
</dbReference>
<dbReference type="OMA" id="WIGHPPT"/>
<dbReference type="PANTHER" id="PTHR12461">
    <property type="entry name" value="HYPOXIA-INDUCIBLE FACTOR 1 ALPHA INHIBITOR-RELATED"/>
    <property type="match status" value="1"/>
</dbReference>
<dbReference type="Proteomes" id="UP000077248">
    <property type="component" value="Unassembled WGS sequence"/>
</dbReference>
<dbReference type="Gene3D" id="2.60.120.650">
    <property type="entry name" value="Cupin"/>
    <property type="match status" value="1"/>
</dbReference>